<reference evidence="2 3" key="1">
    <citation type="submission" date="2017-08" db="EMBL/GenBank/DDBJ databases">
        <title>Infants hospitalized years apart are colonized by the same room-sourced microbial strains.</title>
        <authorList>
            <person name="Brooks B."/>
            <person name="Olm M.R."/>
            <person name="Firek B.A."/>
            <person name="Baker R."/>
            <person name="Thomas B.C."/>
            <person name="Morowitz M.J."/>
            <person name="Banfield J.F."/>
        </authorList>
    </citation>
    <scope>NUCLEOTIDE SEQUENCE [LARGE SCALE GENOMIC DNA]</scope>
    <source>
        <strain evidence="2">S2_005_003_R2_41</strain>
    </source>
</reference>
<feature type="compositionally biased region" description="Basic and acidic residues" evidence="1">
    <location>
        <begin position="80"/>
        <end position="90"/>
    </location>
</feature>
<sequence length="90" mass="10017">MCARRRSPFLLLRQKKGTKEKATLLAATLRFAAGNLRRDAAGVRCRTRYALRAALRQLQRVREGTPQNGPSLRSALGKTPKKDKAAQQPC</sequence>
<evidence type="ECO:0000256" key="1">
    <source>
        <dbReference type="SAM" id="MobiDB-lite"/>
    </source>
</evidence>
<proteinExistence type="predicted"/>
<comment type="caution">
    <text evidence="2">The sequence shown here is derived from an EMBL/GenBank/DDBJ whole genome shotgun (WGS) entry which is preliminary data.</text>
</comment>
<dbReference type="EMBL" id="QFPP01000287">
    <property type="protein sequence ID" value="PZQ69814.1"/>
    <property type="molecule type" value="Genomic_DNA"/>
</dbReference>
<evidence type="ECO:0000313" key="3">
    <source>
        <dbReference type="Proteomes" id="UP000249135"/>
    </source>
</evidence>
<organism evidence="2 3">
    <name type="scientific">Variovorax paradoxus</name>
    <dbReference type="NCBI Taxonomy" id="34073"/>
    <lineage>
        <taxon>Bacteria</taxon>
        <taxon>Pseudomonadati</taxon>
        <taxon>Pseudomonadota</taxon>
        <taxon>Betaproteobacteria</taxon>
        <taxon>Burkholderiales</taxon>
        <taxon>Comamonadaceae</taxon>
        <taxon>Variovorax</taxon>
    </lineage>
</organism>
<evidence type="ECO:0000313" key="2">
    <source>
        <dbReference type="EMBL" id="PZQ69814.1"/>
    </source>
</evidence>
<accession>A0A2W5PY52</accession>
<protein>
    <submittedName>
        <fullName evidence="2">Uncharacterized protein</fullName>
    </submittedName>
</protein>
<gene>
    <name evidence="2" type="ORF">DI563_19170</name>
</gene>
<name>A0A2W5PY52_VARPD</name>
<feature type="region of interest" description="Disordered" evidence="1">
    <location>
        <begin position="60"/>
        <end position="90"/>
    </location>
</feature>
<dbReference type="AlphaFoldDB" id="A0A2W5PY52"/>
<dbReference type="Proteomes" id="UP000249135">
    <property type="component" value="Unassembled WGS sequence"/>
</dbReference>